<dbReference type="AlphaFoldDB" id="A0A3M3VBN1"/>
<dbReference type="Proteomes" id="UP000280599">
    <property type="component" value="Unassembled WGS sequence"/>
</dbReference>
<organism evidence="1 2">
    <name type="scientific">Pseudomonas savastanoi pv. glycinea</name>
    <name type="common">Pseudomonas syringae pv. glycinea</name>
    <dbReference type="NCBI Taxonomy" id="318"/>
    <lineage>
        <taxon>Bacteria</taxon>
        <taxon>Pseudomonadati</taxon>
        <taxon>Pseudomonadota</taxon>
        <taxon>Gammaproteobacteria</taxon>
        <taxon>Pseudomonadales</taxon>
        <taxon>Pseudomonadaceae</taxon>
        <taxon>Pseudomonas</taxon>
    </lineage>
</organism>
<sequence>MTGSCVSPFQSVRVGRPATPATAKPVEIQIDDRRGKQRQYLADEQTADHHQPQWLAQLCAGAAGKHQRNGAEQCCQGGHENRPETQQRRFVDRRFRCNTPVALCVEREVDHHDRVLLDDADQQNDTDDRDHPQVIAADQQGQQGTHCCRRQCREDGDRVDIALVEHAQHDVHGHYSRQNQQQRARQRCLKCLGSALKLGLHTNRHADVLLNLFDDLHGLAQCNAGRKVERHHHCGKLPEVSNGQLRLTLLDACQARQFYLCAIGGLDVDLLKCGRAEFTARRGLQHHAVLAGLGIDGGNLSLTECVVQRIGNIRNGDPYPTGRITIDVQIYL</sequence>
<accession>A0A3M3VBN1</accession>
<evidence type="ECO:0000313" key="1">
    <source>
        <dbReference type="EMBL" id="RMO42958.1"/>
    </source>
</evidence>
<gene>
    <name evidence="1" type="ORF">ALQ41_05232</name>
</gene>
<comment type="caution">
    <text evidence="1">The sequence shown here is derived from an EMBL/GenBank/DDBJ whole genome shotgun (WGS) entry which is preliminary data.</text>
</comment>
<evidence type="ECO:0000313" key="2">
    <source>
        <dbReference type="Proteomes" id="UP000280599"/>
    </source>
</evidence>
<dbReference type="EMBL" id="RBPT01000312">
    <property type="protein sequence ID" value="RMO42958.1"/>
    <property type="molecule type" value="Genomic_DNA"/>
</dbReference>
<protein>
    <submittedName>
        <fullName evidence="1">Uncharacterized protein</fullName>
    </submittedName>
</protein>
<name>A0A3M3VBN1_PSESG</name>
<proteinExistence type="predicted"/>
<reference evidence="1 2" key="1">
    <citation type="submission" date="2018-08" db="EMBL/GenBank/DDBJ databases">
        <title>Recombination of ecologically and evolutionarily significant loci maintains genetic cohesion in the Pseudomonas syringae species complex.</title>
        <authorList>
            <person name="Dillon M."/>
            <person name="Thakur S."/>
            <person name="Almeida R.N.D."/>
            <person name="Weir B.S."/>
            <person name="Guttman D.S."/>
        </authorList>
    </citation>
    <scope>NUCLEOTIDE SEQUENCE [LARGE SCALE GENOMIC DNA]</scope>
    <source>
        <strain evidence="1 2">ICMP 867</strain>
    </source>
</reference>